<evidence type="ECO:0000313" key="3">
    <source>
        <dbReference type="Proteomes" id="UP000275267"/>
    </source>
</evidence>
<sequence length="103" mass="11028">MLPPARGRPGTVMPSTPGLARPCNSGGVRSAHPPLTLMPYPPTGMVPRVTSSDQMCPHNKEVVCTFDIVPSPDPLTRALIAEASIFHNDVSGATVRQWHPLHV</sequence>
<accession>A0A3L6RH65</accession>
<feature type="region of interest" description="Disordered" evidence="1">
    <location>
        <begin position="1"/>
        <end position="46"/>
    </location>
</feature>
<dbReference type="EMBL" id="PQIB02000008">
    <property type="protein sequence ID" value="RLN03432.1"/>
    <property type="molecule type" value="Genomic_DNA"/>
</dbReference>
<protein>
    <submittedName>
        <fullName evidence="2">Uncharacterized protein</fullName>
    </submittedName>
</protein>
<dbReference type="Proteomes" id="UP000275267">
    <property type="component" value="Unassembled WGS sequence"/>
</dbReference>
<organism evidence="2 3">
    <name type="scientific">Panicum miliaceum</name>
    <name type="common">Proso millet</name>
    <name type="synonym">Broomcorn millet</name>
    <dbReference type="NCBI Taxonomy" id="4540"/>
    <lineage>
        <taxon>Eukaryota</taxon>
        <taxon>Viridiplantae</taxon>
        <taxon>Streptophyta</taxon>
        <taxon>Embryophyta</taxon>
        <taxon>Tracheophyta</taxon>
        <taxon>Spermatophyta</taxon>
        <taxon>Magnoliopsida</taxon>
        <taxon>Liliopsida</taxon>
        <taxon>Poales</taxon>
        <taxon>Poaceae</taxon>
        <taxon>PACMAD clade</taxon>
        <taxon>Panicoideae</taxon>
        <taxon>Panicodae</taxon>
        <taxon>Paniceae</taxon>
        <taxon>Panicinae</taxon>
        <taxon>Panicum</taxon>
        <taxon>Panicum sect. Panicum</taxon>
    </lineage>
</organism>
<gene>
    <name evidence="2" type="ORF">C2845_PM13G24150</name>
</gene>
<evidence type="ECO:0000256" key="1">
    <source>
        <dbReference type="SAM" id="MobiDB-lite"/>
    </source>
</evidence>
<proteinExistence type="predicted"/>
<name>A0A3L6RH65_PANMI</name>
<evidence type="ECO:0000313" key="2">
    <source>
        <dbReference type="EMBL" id="RLN03432.1"/>
    </source>
</evidence>
<dbReference type="AlphaFoldDB" id="A0A3L6RH65"/>
<keyword evidence="3" id="KW-1185">Reference proteome</keyword>
<comment type="caution">
    <text evidence="2">The sequence shown here is derived from an EMBL/GenBank/DDBJ whole genome shotgun (WGS) entry which is preliminary data.</text>
</comment>
<reference evidence="3" key="1">
    <citation type="journal article" date="2019" name="Nat. Commun.">
        <title>The genome of broomcorn millet.</title>
        <authorList>
            <person name="Zou C."/>
            <person name="Miki D."/>
            <person name="Li D."/>
            <person name="Tang Q."/>
            <person name="Xiao L."/>
            <person name="Rajput S."/>
            <person name="Deng P."/>
            <person name="Jia W."/>
            <person name="Huang R."/>
            <person name="Zhang M."/>
            <person name="Sun Y."/>
            <person name="Hu J."/>
            <person name="Fu X."/>
            <person name="Schnable P.S."/>
            <person name="Li F."/>
            <person name="Zhang H."/>
            <person name="Feng B."/>
            <person name="Zhu X."/>
            <person name="Liu R."/>
            <person name="Schnable J.C."/>
            <person name="Zhu J.-K."/>
            <person name="Zhang H."/>
        </authorList>
    </citation>
    <scope>NUCLEOTIDE SEQUENCE [LARGE SCALE GENOMIC DNA]</scope>
</reference>